<keyword evidence="3" id="KW-0410">Iron transport</keyword>
<feature type="domain" description="Secretin/TonB short N-terminal" evidence="11">
    <location>
        <begin position="50"/>
        <end position="101"/>
    </location>
</feature>
<protein>
    <submittedName>
        <fullName evidence="12">TonB-dependent receptor</fullName>
    </submittedName>
</protein>
<keyword evidence="4 10" id="KW-0732">Signal</keyword>
<dbReference type="InterPro" id="IPR010917">
    <property type="entry name" value="TonB_rcpt_CS"/>
</dbReference>
<keyword evidence="12" id="KW-0675">Receptor</keyword>
<reference evidence="12 13" key="1">
    <citation type="submission" date="2020-08" db="EMBL/GenBank/DDBJ databases">
        <title>Streptomycin Non-resistant strain, P. mexicana.</title>
        <authorList>
            <person name="Ganesh-Kumar S."/>
            <person name="Zhe T."/>
            <person name="Yu Z."/>
            <person name="Min Y."/>
        </authorList>
    </citation>
    <scope>NUCLEOTIDE SEQUENCE [LARGE SCALE GENOMIC DNA]</scope>
    <source>
        <strain evidence="12 13">GTZY2</strain>
    </source>
</reference>
<evidence type="ECO:0000313" key="13">
    <source>
        <dbReference type="Proteomes" id="UP000515838"/>
    </source>
</evidence>
<evidence type="ECO:0000256" key="4">
    <source>
        <dbReference type="ARBA" id="ARBA00022729"/>
    </source>
</evidence>
<evidence type="ECO:0000256" key="10">
    <source>
        <dbReference type="SAM" id="SignalP"/>
    </source>
</evidence>
<dbReference type="InterPro" id="IPR012910">
    <property type="entry name" value="Plug_dom"/>
</dbReference>
<evidence type="ECO:0000256" key="3">
    <source>
        <dbReference type="ARBA" id="ARBA00022496"/>
    </source>
</evidence>
<dbReference type="SUPFAM" id="SSF56935">
    <property type="entry name" value="Porins"/>
    <property type="match status" value="1"/>
</dbReference>
<keyword evidence="8" id="KW-0998">Cell outer membrane</keyword>
<dbReference type="Pfam" id="PF00593">
    <property type="entry name" value="TonB_dep_Rec_b-barrel"/>
    <property type="match status" value="1"/>
</dbReference>
<evidence type="ECO:0000256" key="6">
    <source>
        <dbReference type="ARBA" id="ARBA00023077"/>
    </source>
</evidence>
<dbReference type="Gene3D" id="2.40.170.20">
    <property type="entry name" value="TonB-dependent receptor, beta-barrel domain"/>
    <property type="match status" value="1"/>
</dbReference>
<dbReference type="Gene3D" id="2.170.130.10">
    <property type="entry name" value="TonB-dependent receptor, plug domain"/>
    <property type="match status" value="1"/>
</dbReference>
<dbReference type="InterPro" id="IPR011662">
    <property type="entry name" value="Secretin/TonB_short_N"/>
</dbReference>
<comment type="subcellular location">
    <subcellularLocation>
        <location evidence="1 9">Cell outer membrane</location>
    </subcellularLocation>
</comment>
<evidence type="ECO:0000313" key="12">
    <source>
        <dbReference type="EMBL" id="QNN79509.1"/>
    </source>
</evidence>
<evidence type="ECO:0000256" key="8">
    <source>
        <dbReference type="ARBA" id="ARBA00023237"/>
    </source>
</evidence>
<accession>A0A7G9THD4</accession>
<dbReference type="EMBL" id="CP060731">
    <property type="protein sequence ID" value="QNN79509.1"/>
    <property type="molecule type" value="Genomic_DNA"/>
</dbReference>
<dbReference type="AlphaFoldDB" id="A0A7G9THD4"/>
<keyword evidence="6 9" id="KW-0798">TonB box</keyword>
<dbReference type="InterPro" id="IPR013784">
    <property type="entry name" value="Carb-bd-like_fold"/>
</dbReference>
<dbReference type="InterPro" id="IPR037066">
    <property type="entry name" value="Plug_dom_sf"/>
</dbReference>
<dbReference type="GO" id="GO:0009279">
    <property type="term" value="C:cell outer membrane"/>
    <property type="evidence" value="ECO:0007669"/>
    <property type="project" value="UniProtKB-SubCell"/>
</dbReference>
<evidence type="ECO:0000256" key="5">
    <source>
        <dbReference type="ARBA" id="ARBA00023004"/>
    </source>
</evidence>
<dbReference type="Pfam" id="PF13620">
    <property type="entry name" value="CarboxypepD_reg"/>
    <property type="match status" value="1"/>
</dbReference>
<evidence type="ECO:0000259" key="11">
    <source>
        <dbReference type="SMART" id="SM00965"/>
    </source>
</evidence>
<sequence length="1125" mass="122174">MIRCNKLLLATAVAIALTSAPHAMAQRRQFNVPTQPAVTGIPEFARQAQLQIIAPADALDGVNTQAVVGEGDARQTLRTLLRDTGLEIKSDDGRVILLQPSRAGEPGAASGTVLGSVLDPATGGYLRDAVVRITSSAGTRVVHSGERGEFQLAGVPVGTVEVTVSYTGFHEERRTIELEPGERERLEFQLRSTSVEAGTSGTRTLDSLQVVGVREGDARAIMEQRAAMNITNTLSADSFGEIGDGNPGEFLKYMPGVDFDVVADDAPRNISLRGLPAKYTGVTLNGVSLPGIDANSSSSRTFSFEQSALAGVDSISINKTTSADMDANAPAGTIDIRTRKAFDAKGRRVVVSLGGTTHSGLWDSRNTGWMEGGYDTKWLPSSSITYSDVFFDKRLGIAAGISSITNLVEQAQITAGRNYVATATSPYPYAVTSIAASGYDREYNRRVASFNADFRATDTLILSLSANLSRGDIDPNTITPTFTNGRATAANPHEGDPSLDWTTRYPASTNTLALNHSYTYKVGYSRNFVPSFVWQNENLKVDGNLFSATSTSRYDSVKKGQVSNLLNTLSARGNYSASRSDWMHQDWQIQQIDGIDWASPDAFTLGSYAGALGASTRPSIRTTSGSSAELDYRGGALNVEFYQDIGRIPVTWKTGVKATRAGYEFGNTSDANIWTYNGPLSNAEFLRAVQSRNVWHGGESGMDIRTLSGGDVYLYSLARIHQMMQANPEQWIRSETAAQWYNAHIANVNELDERITSLYFMGTADFTERLKGQAGLRWERTREIGYDFDPLSPDQVRAAGYAVSAATGRAATVDGLKYQYLTNPRKETEGRYDDFFPSASLKYSVTDSLDIHAGYSKTIMRPEVGDLAGVWSIAYGTEDGNVLSAPNASLKPEYSDNFSLRATQYFEPVGLVAFGVFHNRIKDLIDTATLTPEEFGYDGDEPVDLVSTATNSAADITVNGYEFEFNHAMDYLPGPLSGLTLRGHFTNTNPSKKLSRVAQQVAGLGFGWKYGPIRLNLNSVWSDEKDRGPTSAVSVNNGNGAYSVVQEQPFDDYLEVNLSGSYTLIPKTRDNWLGLEVYFSANNLFDQNRHTVYSNGPVGLGAGGHHSQIYITSGRRASLGIRARF</sequence>
<keyword evidence="3" id="KW-0406">Ion transport</keyword>
<dbReference type="InterPro" id="IPR036942">
    <property type="entry name" value="Beta-barrel_TonB_sf"/>
</dbReference>
<dbReference type="SMART" id="SM00965">
    <property type="entry name" value="STN"/>
    <property type="match status" value="1"/>
</dbReference>
<dbReference type="InterPro" id="IPR000531">
    <property type="entry name" value="Beta-barrel_TonB"/>
</dbReference>
<proteinExistence type="inferred from homology"/>
<dbReference type="Pfam" id="PF07715">
    <property type="entry name" value="Plug"/>
    <property type="match status" value="1"/>
</dbReference>
<name>A0A7G9THD4_PSEMX</name>
<evidence type="ECO:0000256" key="1">
    <source>
        <dbReference type="ARBA" id="ARBA00004442"/>
    </source>
</evidence>
<keyword evidence="2" id="KW-0813">Transport</keyword>
<comment type="similarity">
    <text evidence="9">Belongs to the TonB-dependent receptor family.</text>
</comment>
<dbReference type="GeneID" id="81471098"/>
<keyword evidence="7 9" id="KW-0472">Membrane</keyword>
<dbReference type="PROSITE" id="PS01156">
    <property type="entry name" value="TONB_DEPENDENT_REC_2"/>
    <property type="match status" value="1"/>
</dbReference>
<gene>
    <name evidence="12" type="ORF">IAE60_08965</name>
</gene>
<keyword evidence="5" id="KW-0408">Iron</keyword>
<feature type="signal peptide" evidence="10">
    <location>
        <begin position="1"/>
        <end position="25"/>
    </location>
</feature>
<feature type="chain" id="PRO_5028930367" evidence="10">
    <location>
        <begin position="26"/>
        <end position="1125"/>
    </location>
</feature>
<evidence type="ECO:0000256" key="7">
    <source>
        <dbReference type="ARBA" id="ARBA00023136"/>
    </source>
</evidence>
<evidence type="ECO:0000256" key="2">
    <source>
        <dbReference type="ARBA" id="ARBA00022448"/>
    </source>
</evidence>
<dbReference type="PANTHER" id="PTHR40980:SF4">
    <property type="entry name" value="TONB-DEPENDENT RECEPTOR-LIKE BETA-BARREL DOMAIN-CONTAINING PROTEIN"/>
    <property type="match status" value="1"/>
</dbReference>
<dbReference type="GO" id="GO:0006826">
    <property type="term" value="P:iron ion transport"/>
    <property type="evidence" value="ECO:0007669"/>
    <property type="project" value="UniProtKB-KW"/>
</dbReference>
<dbReference type="RefSeq" id="WP_187574585.1">
    <property type="nucleotide sequence ID" value="NZ_CP060731.1"/>
</dbReference>
<organism evidence="12 13">
    <name type="scientific">Pseudoxanthomonas mexicana</name>
    <dbReference type="NCBI Taxonomy" id="128785"/>
    <lineage>
        <taxon>Bacteria</taxon>
        <taxon>Pseudomonadati</taxon>
        <taxon>Pseudomonadota</taxon>
        <taxon>Gammaproteobacteria</taxon>
        <taxon>Lysobacterales</taxon>
        <taxon>Lysobacteraceae</taxon>
        <taxon>Pseudoxanthomonas</taxon>
    </lineage>
</organism>
<dbReference type="SUPFAM" id="SSF49452">
    <property type="entry name" value="Starch-binding domain-like"/>
    <property type="match status" value="1"/>
</dbReference>
<dbReference type="PANTHER" id="PTHR40980">
    <property type="entry name" value="PLUG DOMAIN-CONTAINING PROTEIN"/>
    <property type="match status" value="1"/>
</dbReference>
<evidence type="ECO:0000256" key="9">
    <source>
        <dbReference type="RuleBase" id="RU003357"/>
    </source>
</evidence>
<dbReference type="Proteomes" id="UP000515838">
    <property type="component" value="Chromosome"/>
</dbReference>
<dbReference type="Gene3D" id="3.55.50.30">
    <property type="match status" value="1"/>
</dbReference>
<dbReference type="Gene3D" id="2.60.40.1120">
    <property type="entry name" value="Carboxypeptidase-like, regulatory domain"/>
    <property type="match status" value="1"/>
</dbReference>
<dbReference type="GO" id="GO:0030246">
    <property type="term" value="F:carbohydrate binding"/>
    <property type="evidence" value="ECO:0007669"/>
    <property type="project" value="InterPro"/>
</dbReference>